<reference evidence="1" key="1">
    <citation type="journal article" date="2021" name="PeerJ">
        <title>Extensive microbial diversity within the chicken gut microbiome revealed by metagenomics and culture.</title>
        <authorList>
            <person name="Gilroy R."/>
            <person name="Ravi A."/>
            <person name="Getino M."/>
            <person name="Pursley I."/>
            <person name="Horton D.L."/>
            <person name="Alikhan N.F."/>
            <person name="Baker D."/>
            <person name="Gharbi K."/>
            <person name="Hall N."/>
            <person name="Watson M."/>
            <person name="Adriaenssens E.M."/>
            <person name="Foster-Nyarko E."/>
            <person name="Jarju S."/>
            <person name="Secka A."/>
            <person name="Antonio M."/>
            <person name="Oren A."/>
            <person name="Chaudhuri R.R."/>
            <person name="La Ragione R."/>
            <person name="Hildebrand F."/>
            <person name="Pallen M.J."/>
        </authorList>
    </citation>
    <scope>NUCLEOTIDE SEQUENCE</scope>
    <source>
        <strain evidence="1">CHK174-6876</strain>
    </source>
</reference>
<organism evidence="1 2">
    <name type="scientific">Ligilactobacillus acidipiscis</name>
    <dbReference type="NCBI Taxonomy" id="89059"/>
    <lineage>
        <taxon>Bacteria</taxon>
        <taxon>Bacillati</taxon>
        <taxon>Bacillota</taxon>
        <taxon>Bacilli</taxon>
        <taxon>Lactobacillales</taxon>
        <taxon>Lactobacillaceae</taxon>
        <taxon>Ligilactobacillus</taxon>
    </lineage>
</organism>
<accession>A0A921K1E4</accession>
<dbReference type="EMBL" id="DYXG01000085">
    <property type="protein sequence ID" value="HJE97581.1"/>
    <property type="molecule type" value="Genomic_DNA"/>
</dbReference>
<name>A0A921K1E4_9LACO</name>
<dbReference type="AlphaFoldDB" id="A0A921K1E4"/>
<gene>
    <name evidence="1" type="ORF">K8V00_08165</name>
</gene>
<dbReference type="Pfam" id="PF11687">
    <property type="entry name" value="DUF3284"/>
    <property type="match status" value="1"/>
</dbReference>
<dbReference type="RefSeq" id="WP_277122037.1">
    <property type="nucleotide sequence ID" value="NZ_CP113926.1"/>
</dbReference>
<protein>
    <submittedName>
        <fullName evidence="1">DUF3284 domain-containing protein</fullName>
    </submittedName>
</protein>
<dbReference type="InterPro" id="IPR021701">
    <property type="entry name" value="DUF3284"/>
</dbReference>
<proteinExistence type="predicted"/>
<dbReference type="Proteomes" id="UP000707535">
    <property type="component" value="Unassembled WGS sequence"/>
</dbReference>
<evidence type="ECO:0000313" key="2">
    <source>
        <dbReference type="Proteomes" id="UP000707535"/>
    </source>
</evidence>
<evidence type="ECO:0000313" key="1">
    <source>
        <dbReference type="EMBL" id="HJE97581.1"/>
    </source>
</evidence>
<comment type="caution">
    <text evidence="1">The sequence shown here is derived from an EMBL/GenBank/DDBJ whole genome shotgun (WGS) entry which is preliminary data.</text>
</comment>
<reference evidence="1" key="2">
    <citation type="submission" date="2021-09" db="EMBL/GenBank/DDBJ databases">
        <authorList>
            <person name="Gilroy R."/>
        </authorList>
    </citation>
    <scope>NUCLEOTIDE SEQUENCE</scope>
    <source>
        <strain evidence="1">CHK174-6876</strain>
    </source>
</reference>
<sequence>MKTSIKLNVSAQYIFERLVDSRIYDIFEATGRFMAADELAGFAYSSVNDEGESCQIQITKLISAVSYHFQVETKDEIVSKAYDLKKLAADQVEVSYTQKVKAKNLLVALKNKTNSLLFDWLLANNFKKVLKQLEIGY</sequence>